<proteinExistence type="predicted"/>
<dbReference type="Proteomes" id="UP000305202">
    <property type="component" value="Unassembled WGS sequence"/>
</dbReference>
<evidence type="ECO:0000256" key="1">
    <source>
        <dbReference type="ARBA" id="ARBA00022448"/>
    </source>
</evidence>
<name>A0ABY2SNH7_9HYPH</name>
<dbReference type="PANTHER" id="PTHR34382">
    <property type="entry name" value="PTS SYSTEM N,N'-DIACETYLCHITOBIOSE-SPECIFIC EIIA COMPONENT"/>
    <property type="match status" value="1"/>
</dbReference>
<organism evidence="6 7">
    <name type="scientific">Martelella alba</name>
    <dbReference type="NCBI Taxonomy" id="2590451"/>
    <lineage>
        <taxon>Bacteria</taxon>
        <taxon>Pseudomonadati</taxon>
        <taxon>Pseudomonadota</taxon>
        <taxon>Alphaproteobacteria</taxon>
        <taxon>Hyphomicrobiales</taxon>
        <taxon>Aurantimonadaceae</taxon>
        <taxon>Martelella</taxon>
    </lineage>
</organism>
<keyword evidence="3" id="KW-0808">Transferase</keyword>
<evidence type="ECO:0000256" key="5">
    <source>
        <dbReference type="PROSITE-ProRule" id="PRU00418"/>
    </source>
</evidence>
<keyword evidence="7" id="KW-1185">Reference proteome</keyword>
<dbReference type="PROSITE" id="PS51095">
    <property type="entry name" value="PTS_EIIA_TYPE_3"/>
    <property type="match status" value="1"/>
</dbReference>
<accession>A0ABY2SNH7</accession>
<dbReference type="InterPro" id="IPR003188">
    <property type="entry name" value="PTS_IIA_lac/cel"/>
</dbReference>
<keyword evidence="4" id="KW-0598">Phosphotransferase system</keyword>
<protein>
    <submittedName>
        <fullName evidence="6">PTS lactose/cellobiose transporter subunit IIA</fullName>
    </submittedName>
</protein>
<feature type="modified residue" description="Phosphohistidine; by HPr" evidence="5">
    <location>
        <position position="77"/>
    </location>
</feature>
<evidence type="ECO:0000313" key="6">
    <source>
        <dbReference type="EMBL" id="TKI06003.1"/>
    </source>
</evidence>
<dbReference type="EMBL" id="SZPQ01000016">
    <property type="protein sequence ID" value="TKI06003.1"/>
    <property type="molecule type" value="Genomic_DNA"/>
</dbReference>
<sequence>MNDDAEQTVMELLIHAGDARSGAMGAIASARNRRWREAETQMEESRQAARRAHAIQTRLIGLDEGSGKIPVNLILAHAQDHLMTTMLCQDMAQEFIWLHRRLAELE</sequence>
<evidence type="ECO:0000256" key="2">
    <source>
        <dbReference type="ARBA" id="ARBA00022597"/>
    </source>
</evidence>
<keyword evidence="2" id="KW-0762">Sugar transport</keyword>
<evidence type="ECO:0000313" key="7">
    <source>
        <dbReference type="Proteomes" id="UP000305202"/>
    </source>
</evidence>
<dbReference type="PIRSF" id="PIRSF000699">
    <property type="entry name" value="PTS_IILac_III"/>
    <property type="match status" value="1"/>
</dbReference>
<keyword evidence="1" id="KW-0813">Transport</keyword>
<dbReference type="Pfam" id="PF02255">
    <property type="entry name" value="PTS_IIA"/>
    <property type="match status" value="1"/>
</dbReference>
<dbReference type="SUPFAM" id="SSF46973">
    <property type="entry name" value="Enzyme IIa from lactose specific PTS, IIa-lac"/>
    <property type="match status" value="1"/>
</dbReference>
<gene>
    <name evidence="6" type="ORF">FCN80_12065</name>
</gene>
<evidence type="ECO:0000256" key="3">
    <source>
        <dbReference type="ARBA" id="ARBA00022679"/>
    </source>
</evidence>
<dbReference type="InterPro" id="IPR036542">
    <property type="entry name" value="PTS_IIA_lac/cel_sf"/>
</dbReference>
<dbReference type="PANTHER" id="PTHR34382:SF7">
    <property type="entry name" value="PTS SYSTEM N,N'-DIACETYLCHITOBIOSE-SPECIFIC EIIA COMPONENT"/>
    <property type="match status" value="1"/>
</dbReference>
<evidence type="ECO:0000256" key="4">
    <source>
        <dbReference type="ARBA" id="ARBA00022683"/>
    </source>
</evidence>
<dbReference type="Gene3D" id="1.20.58.80">
    <property type="entry name" value="Phosphotransferase system, lactose/cellobiose-type IIA subunit"/>
    <property type="match status" value="1"/>
</dbReference>
<comment type="caution">
    <text evidence="6">The sequence shown here is derived from an EMBL/GenBank/DDBJ whole genome shotgun (WGS) entry which is preliminary data.</text>
</comment>
<reference evidence="6 7" key="1">
    <citation type="submission" date="2019-04" db="EMBL/GenBank/DDBJ databases">
        <authorList>
            <person name="Li M."/>
            <person name="Gao C."/>
        </authorList>
    </citation>
    <scope>NUCLEOTIDE SEQUENCE [LARGE SCALE GENOMIC DNA]</scope>
    <source>
        <strain evidence="6 7">BGMRC 2031</strain>
    </source>
</reference>